<evidence type="ECO:0000256" key="11">
    <source>
        <dbReference type="PIRSR" id="PIRSR018427-1"/>
    </source>
</evidence>
<dbReference type="GO" id="GO:0008299">
    <property type="term" value="P:isoprenoid biosynthetic process"/>
    <property type="evidence" value="ECO:0007669"/>
    <property type="project" value="UniProtKB-UniRule"/>
</dbReference>
<evidence type="ECO:0000259" key="13">
    <source>
        <dbReference type="PROSITE" id="PS51462"/>
    </source>
</evidence>
<evidence type="ECO:0000256" key="1">
    <source>
        <dbReference type="ARBA" id="ARBA00004826"/>
    </source>
</evidence>
<keyword evidence="15" id="KW-1185">Reference proteome</keyword>
<dbReference type="Gene3D" id="3.90.79.10">
    <property type="entry name" value="Nucleoside Triphosphate Pyrophosphohydrolase"/>
    <property type="match status" value="1"/>
</dbReference>
<evidence type="ECO:0000313" key="14">
    <source>
        <dbReference type="EMBL" id="GLZ80398.1"/>
    </source>
</evidence>
<dbReference type="SUPFAM" id="SSF55811">
    <property type="entry name" value="Nudix"/>
    <property type="match status" value="1"/>
</dbReference>
<keyword evidence="6 10" id="KW-0460">Magnesium</keyword>
<feature type="binding site" evidence="10">
    <location>
        <position position="27"/>
    </location>
    <ligand>
        <name>Mn(2+)</name>
        <dbReference type="ChEBI" id="CHEBI:29035"/>
    </ligand>
</feature>
<dbReference type="PROSITE" id="PS51462">
    <property type="entry name" value="NUDIX"/>
    <property type="match status" value="1"/>
</dbReference>
<comment type="function">
    <text evidence="10">Catalyzes the 1,3-allylic rearrangement of the homoallylic substrate isopentenyl (IPP) to its highly electrophilic allylic isomer, dimethylallyl diphosphate (DMAPP).</text>
</comment>
<feature type="binding site" evidence="10">
    <location>
        <position position="82"/>
    </location>
    <ligand>
        <name>Mg(2+)</name>
        <dbReference type="ChEBI" id="CHEBI:18420"/>
    </ligand>
</feature>
<sequence length="198" mass="21671">MVLLDEEGRDIGVLPKRLAHHADTRLHLAFSCYVFDTAGRLLVTQRAHHKKTWPGVWTNSCCGHPAPGEAIDLAVGRRLDDELGLSAGEVRLLLPRFRYRAVMPDGVVENEMCPVTMTVTDADPVPSADEVDGWEWVPWGEFSASVLSGDRAISPWCAEQVPLLAALGPDPLRWPSADPRELPTAAGWSPAETPGHPR</sequence>
<accession>A0A9W6SQS1</accession>
<comment type="caution">
    <text evidence="14">The sequence shown here is derived from an EMBL/GenBank/DDBJ whole genome shotgun (WGS) entry which is preliminary data.</text>
</comment>
<dbReference type="InterPro" id="IPR015797">
    <property type="entry name" value="NUDIX_hydrolase-like_dom_sf"/>
</dbReference>
<feature type="domain" description="Nudix hydrolase" evidence="13">
    <location>
        <begin position="25"/>
        <end position="159"/>
    </location>
</feature>
<dbReference type="NCBIfam" id="TIGR02150">
    <property type="entry name" value="IPP_isom_1"/>
    <property type="match status" value="1"/>
</dbReference>
<evidence type="ECO:0000256" key="3">
    <source>
        <dbReference type="ARBA" id="ARBA00012057"/>
    </source>
</evidence>
<comment type="catalytic activity">
    <reaction evidence="10">
        <text>isopentenyl diphosphate = dimethylallyl diphosphate</text>
        <dbReference type="Rhea" id="RHEA:23284"/>
        <dbReference type="ChEBI" id="CHEBI:57623"/>
        <dbReference type="ChEBI" id="CHEBI:128769"/>
        <dbReference type="EC" id="5.3.3.2"/>
    </reaction>
</comment>
<keyword evidence="4 10" id="KW-0963">Cytoplasm</keyword>
<dbReference type="GO" id="GO:0005737">
    <property type="term" value="C:cytoplasm"/>
    <property type="evidence" value="ECO:0007669"/>
    <property type="project" value="UniProtKB-SubCell"/>
</dbReference>
<comment type="similarity">
    <text evidence="2 10">Belongs to the IPP isomerase type 1 family.</text>
</comment>
<dbReference type="InterPro" id="IPR000086">
    <property type="entry name" value="NUDIX_hydrolase_dom"/>
</dbReference>
<organism evidence="14 15">
    <name type="scientific">Actinorhabdospora filicis</name>
    <dbReference type="NCBI Taxonomy" id="1785913"/>
    <lineage>
        <taxon>Bacteria</taxon>
        <taxon>Bacillati</taxon>
        <taxon>Actinomycetota</taxon>
        <taxon>Actinomycetes</taxon>
        <taxon>Micromonosporales</taxon>
        <taxon>Micromonosporaceae</taxon>
        <taxon>Actinorhabdospora</taxon>
    </lineage>
</organism>
<evidence type="ECO:0000256" key="4">
    <source>
        <dbReference type="ARBA" id="ARBA00022490"/>
    </source>
</evidence>
<dbReference type="HAMAP" id="MF_00202">
    <property type="entry name" value="Idi"/>
    <property type="match status" value="1"/>
</dbReference>
<keyword evidence="8 10" id="KW-0414">Isoprene biosynthesis</keyword>
<comment type="subcellular location">
    <subcellularLocation>
        <location evidence="10">Cytoplasm</location>
    </subcellularLocation>
</comment>
<protein>
    <recommendedName>
        <fullName evidence="3 10">Isopentenyl-diphosphate Delta-isomerase</fullName>
        <shortName evidence="10">IPP isomerase</shortName>
        <ecNumber evidence="3 10">5.3.3.2</ecNumber>
    </recommendedName>
    <alternativeName>
        <fullName evidence="10">IPP:DMAPP isomerase</fullName>
    </alternativeName>
    <alternativeName>
        <fullName evidence="10">Isopentenyl pyrophosphate isomerase</fullName>
    </alternativeName>
</protein>
<keyword evidence="5 10" id="KW-0479">Metal-binding</keyword>
<dbReference type="NCBIfam" id="NF002995">
    <property type="entry name" value="PRK03759.1"/>
    <property type="match status" value="1"/>
</dbReference>
<dbReference type="GO" id="GO:0050992">
    <property type="term" value="P:dimethylallyl diphosphate biosynthetic process"/>
    <property type="evidence" value="ECO:0007669"/>
    <property type="project" value="UniProtKB-UniRule"/>
</dbReference>
<name>A0A9W6SQS1_9ACTN</name>
<dbReference type="GO" id="GO:0046872">
    <property type="term" value="F:metal ion binding"/>
    <property type="evidence" value="ECO:0007669"/>
    <property type="project" value="UniProtKB-KW"/>
</dbReference>
<dbReference type="PANTHER" id="PTHR10885:SF0">
    <property type="entry name" value="ISOPENTENYL-DIPHOSPHATE DELTA-ISOMERASE"/>
    <property type="match status" value="1"/>
</dbReference>
<evidence type="ECO:0000256" key="5">
    <source>
        <dbReference type="ARBA" id="ARBA00022723"/>
    </source>
</evidence>
<proteinExistence type="inferred from homology"/>
<evidence type="ECO:0000256" key="2">
    <source>
        <dbReference type="ARBA" id="ARBA00007579"/>
    </source>
</evidence>
<feature type="region of interest" description="Disordered" evidence="12">
    <location>
        <begin position="168"/>
        <end position="198"/>
    </location>
</feature>
<dbReference type="InterPro" id="IPR011876">
    <property type="entry name" value="IsopentenylPP_isomerase_typ1"/>
</dbReference>
<evidence type="ECO:0000256" key="8">
    <source>
        <dbReference type="ARBA" id="ARBA00023229"/>
    </source>
</evidence>
<keyword evidence="7 10" id="KW-0464">Manganese</keyword>
<gene>
    <name evidence="10 14" type="primary">idi</name>
    <name evidence="14" type="ORF">Afil01_52050</name>
</gene>
<feature type="active site" evidence="10 11">
    <location>
        <position position="62"/>
    </location>
</feature>
<feature type="binding site" evidence="10">
    <location>
        <position position="111"/>
    </location>
    <ligand>
        <name>Mn(2+)</name>
        <dbReference type="ChEBI" id="CHEBI:29035"/>
    </ligand>
</feature>
<dbReference type="CDD" id="cd02885">
    <property type="entry name" value="NUDIX_IPP_Isomerase"/>
    <property type="match status" value="1"/>
</dbReference>
<feature type="binding site" evidence="10">
    <location>
        <position position="20"/>
    </location>
    <ligand>
        <name>Mn(2+)</name>
        <dbReference type="ChEBI" id="CHEBI:29035"/>
    </ligand>
</feature>
<evidence type="ECO:0000256" key="12">
    <source>
        <dbReference type="SAM" id="MobiDB-lite"/>
    </source>
</evidence>
<dbReference type="PANTHER" id="PTHR10885">
    <property type="entry name" value="ISOPENTENYL-DIPHOSPHATE DELTA-ISOMERASE"/>
    <property type="match status" value="1"/>
</dbReference>
<dbReference type="PIRSF" id="PIRSF018427">
    <property type="entry name" value="Isopntndiph_ism"/>
    <property type="match status" value="1"/>
</dbReference>
<feature type="binding site" evidence="10">
    <location>
        <position position="64"/>
    </location>
    <ligand>
        <name>Mn(2+)</name>
        <dbReference type="ChEBI" id="CHEBI:29035"/>
    </ligand>
</feature>
<comment type="pathway">
    <text evidence="1 10">Isoprenoid biosynthesis; dimethylallyl diphosphate biosynthesis; dimethylallyl diphosphate from isopentenyl diphosphate: step 1/1.</text>
</comment>
<dbReference type="EC" id="5.3.3.2" evidence="3 10"/>
<comment type="cofactor">
    <cofactor evidence="10">
        <name>Mn(2+)</name>
        <dbReference type="ChEBI" id="CHEBI:29035"/>
    </cofactor>
    <text evidence="10">Binds 1 Mn(2+) ion per subunit.</text>
</comment>
<dbReference type="Pfam" id="PF00293">
    <property type="entry name" value="NUDIX"/>
    <property type="match status" value="1"/>
</dbReference>
<evidence type="ECO:0000256" key="6">
    <source>
        <dbReference type="ARBA" id="ARBA00022842"/>
    </source>
</evidence>
<evidence type="ECO:0000256" key="7">
    <source>
        <dbReference type="ARBA" id="ARBA00023211"/>
    </source>
</evidence>
<evidence type="ECO:0000256" key="9">
    <source>
        <dbReference type="ARBA" id="ARBA00023235"/>
    </source>
</evidence>
<evidence type="ECO:0000313" key="15">
    <source>
        <dbReference type="Proteomes" id="UP001165079"/>
    </source>
</evidence>
<feature type="active site" evidence="10 11">
    <location>
        <position position="111"/>
    </location>
</feature>
<dbReference type="Proteomes" id="UP001165079">
    <property type="component" value="Unassembled WGS sequence"/>
</dbReference>
<evidence type="ECO:0000256" key="10">
    <source>
        <dbReference type="HAMAP-Rule" id="MF_00202"/>
    </source>
</evidence>
<dbReference type="InterPro" id="IPR056375">
    <property type="entry name" value="Idi_bact"/>
</dbReference>
<reference evidence="14" key="1">
    <citation type="submission" date="2023-03" db="EMBL/GenBank/DDBJ databases">
        <title>Actinorhabdospora filicis NBRC 111898.</title>
        <authorList>
            <person name="Ichikawa N."/>
            <person name="Sato H."/>
            <person name="Tonouchi N."/>
        </authorList>
    </citation>
    <scope>NUCLEOTIDE SEQUENCE</scope>
    <source>
        <strain evidence="14">NBRC 111898</strain>
    </source>
</reference>
<comment type="cofactor">
    <cofactor evidence="10">
        <name>Mg(2+)</name>
        <dbReference type="ChEBI" id="CHEBI:18420"/>
    </cofactor>
    <text evidence="10">Binds 1 Mg(2+) ion per subunit. The magnesium ion binds only when substrate is bound.</text>
</comment>
<keyword evidence="9 10" id="KW-0413">Isomerase</keyword>
<dbReference type="AlphaFoldDB" id="A0A9W6SQS1"/>
<dbReference type="EMBL" id="BSTX01000004">
    <property type="protein sequence ID" value="GLZ80398.1"/>
    <property type="molecule type" value="Genomic_DNA"/>
</dbReference>
<feature type="binding site" evidence="10">
    <location>
        <position position="109"/>
    </location>
    <ligand>
        <name>Mn(2+)</name>
        <dbReference type="ChEBI" id="CHEBI:29035"/>
    </ligand>
</feature>
<dbReference type="GO" id="GO:0004452">
    <property type="term" value="F:isopentenyl-diphosphate delta-isomerase activity"/>
    <property type="evidence" value="ECO:0007669"/>
    <property type="project" value="UniProtKB-UniRule"/>
</dbReference>